<name>A0AAN8UQ31_9MAGN</name>
<comment type="caution">
    <text evidence="1">The sequence shown here is derived from an EMBL/GenBank/DDBJ whole genome shotgun (WGS) entry which is preliminary data.</text>
</comment>
<reference evidence="1 2" key="1">
    <citation type="submission" date="2023-12" db="EMBL/GenBank/DDBJ databases">
        <title>A high-quality genome assembly for Dillenia turbinata (Dilleniales).</title>
        <authorList>
            <person name="Chanderbali A."/>
        </authorList>
    </citation>
    <scope>NUCLEOTIDE SEQUENCE [LARGE SCALE GENOMIC DNA]</scope>
    <source>
        <strain evidence="1">LSX21</strain>
        <tissue evidence="1">Leaf</tissue>
    </source>
</reference>
<dbReference type="Proteomes" id="UP001370490">
    <property type="component" value="Unassembled WGS sequence"/>
</dbReference>
<proteinExistence type="predicted"/>
<protein>
    <submittedName>
        <fullName evidence="1">Uncharacterized protein</fullName>
    </submittedName>
</protein>
<evidence type="ECO:0000313" key="2">
    <source>
        <dbReference type="Proteomes" id="UP001370490"/>
    </source>
</evidence>
<dbReference type="EMBL" id="JBAMMX010000021">
    <property type="protein sequence ID" value="KAK6919580.1"/>
    <property type="molecule type" value="Genomic_DNA"/>
</dbReference>
<accession>A0AAN8UQ31</accession>
<organism evidence="1 2">
    <name type="scientific">Dillenia turbinata</name>
    <dbReference type="NCBI Taxonomy" id="194707"/>
    <lineage>
        <taxon>Eukaryota</taxon>
        <taxon>Viridiplantae</taxon>
        <taxon>Streptophyta</taxon>
        <taxon>Embryophyta</taxon>
        <taxon>Tracheophyta</taxon>
        <taxon>Spermatophyta</taxon>
        <taxon>Magnoliopsida</taxon>
        <taxon>eudicotyledons</taxon>
        <taxon>Gunneridae</taxon>
        <taxon>Pentapetalae</taxon>
        <taxon>Dilleniales</taxon>
        <taxon>Dilleniaceae</taxon>
        <taxon>Dillenia</taxon>
    </lineage>
</organism>
<keyword evidence="2" id="KW-1185">Reference proteome</keyword>
<gene>
    <name evidence="1" type="ORF">RJ641_015484</name>
</gene>
<dbReference type="AlphaFoldDB" id="A0AAN8UQ31"/>
<dbReference type="PANTHER" id="PTHR33156:SF73">
    <property type="entry name" value="PROTEIN NUCLEAR FUSION DEFECTIVE 6, CHLOROPLASTIC_MITOCHONDRIAL-LIKE"/>
    <property type="match status" value="1"/>
</dbReference>
<sequence length="106" mass="11440">MASLKCVCRLSSRLQGLFLKTSKSSLSPTAFSLSSSISHPSAKRISRISRLPVELSCLESMMPLHSATASARLTSFLTTESQTWGVVPQGSGFNLIVISFNVKYSV</sequence>
<dbReference type="InterPro" id="IPR043459">
    <property type="entry name" value="NFD6/NOXY2-like"/>
</dbReference>
<evidence type="ECO:0000313" key="1">
    <source>
        <dbReference type="EMBL" id="KAK6919580.1"/>
    </source>
</evidence>
<dbReference type="PANTHER" id="PTHR33156">
    <property type="entry name" value="OS02G0230000 PROTEIN"/>
    <property type="match status" value="1"/>
</dbReference>